<dbReference type="AlphaFoldDB" id="A0A426XBV0"/>
<dbReference type="Proteomes" id="UP000287651">
    <property type="component" value="Unassembled WGS sequence"/>
</dbReference>
<evidence type="ECO:0000313" key="1">
    <source>
        <dbReference type="EMBL" id="RRT36971.1"/>
    </source>
</evidence>
<organism evidence="1 2">
    <name type="scientific">Ensete ventricosum</name>
    <name type="common">Abyssinian banana</name>
    <name type="synonym">Musa ensete</name>
    <dbReference type="NCBI Taxonomy" id="4639"/>
    <lineage>
        <taxon>Eukaryota</taxon>
        <taxon>Viridiplantae</taxon>
        <taxon>Streptophyta</taxon>
        <taxon>Embryophyta</taxon>
        <taxon>Tracheophyta</taxon>
        <taxon>Spermatophyta</taxon>
        <taxon>Magnoliopsida</taxon>
        <taxon>Liliopsida</taxon>
        <taxon>Zingiberales</taxon>
        <taxon>Musaceae</taxon>
        <taxon>Ensete</taxon>
    </lineage>
</organism>
<evidence type="ECO:0000313" key="2">
    <source>
        <dbReference type="Proteomes" id="UP000287651"/>
    </source>
</evidence>
<protein>
    <submittedName>
        <fullName evidence="1">Uncharacterized protein</fullName>
    </submittedName>
</protein>
<proteinExistence type="predicted"/>
<name>A0A426XBV0_ENSVE</name>
<dbReference type="EMBL" id="AMZH03022844">
    <property type="protein sequence ID" value="RRT36971.1"/>
    <property type="molecule type" value="Genomic_DNA"/>
</dbReference>
<accession>A0A426XBV0</accession>
<comment type="caution">
    <text evidence="1">The sequence shown here is derived from an EMBL/GenBank/DDBJ whole genome shotgun (WGS) entry which is preliminary data.</text>
</comment>
<gene>
    <name evidence="1" type="ORF">B296_00028475</name>
</gene>
<sequence>MGVLKPIKPLNRISLEVDGNNLHPCGVGGSVEPKIPLRARDPPDRVSFFPSREVNLREWIEIRGDIAMFLRIVSPIYSFSVL</sequence>
<reference evidence="1 2" key="1">
    <citation type="journal article" date="2014" name="Agronomy (Basel)">
        <title>A Draft Genome Sequence for Ensete ventricosum, the Drought-Tolerant Tree Against Hunger.</title>
        <authorList>
            <person name="Harrison J."/>
            <person name="Moore K.A."/>
            <person name="Paszkiewicz K."/>
            <person name="Jones T."/>
            <person name="Grant M."/>
            <person name="Ambacheew D."/>
            <person name="Muzemil S."/>
            <person name="Studholme D.J."/>
        </authorList>
    </citation>
    <scope>NUCLEOTIDE SEQUENCE [LARGE SCALE GENOMIC DNA]</scope>
</reference>